<feature type="transmembrane region" description="Helical" evidence="6">
    <location>
        <begin position="243"/>
        <end position="263"/>
    </location>
</feature>
<dbReference type="SUPFAM" id="SSF103473">
    <property type="entry name" value="MFS general substrate transporter"/>
    <property type="match status" value="2"/>
</dbReference>
<keyword evidence="3 6" id="KW-0812">Transmembrane</keyword>
<evidence type="ECO:0000256" key="3">
    <source>
        <dbReference type="ARBA" id="ARBA00022692"/>
    </source>
</evidence>
<feature type="transmembrane region" description="Helical" evidence="6">
    <location>
        <begin position="269"/>
        <end position="292"/>
    </location>
</feature>
<keyword evidence="4 6" id="KW-1133">Transmembrane helix</keyword>
<dbReference type="RefSeq" id="XP_066081356.1">
    <property type="nucleotide sequence ID" value="XM_066225259.1"/>
</dbReference>
<dbReference type="KEGG" id="ker:91100245"/>
<dbReference type="InterPro" id="IPR036259">
    <property type="entry name" value="MFS_trans_sf"/>
</dbReference>
<reference evidence="7 8" key="1">
    <citation type="submission" date="2024-01" db="EMBL/GenBank/DDBJ databases">
        <title>Comparative genomics of Cryptococcus and Kwoniella reveals pathogenesis evolution and contrasting modes of karyotype evolution via chromosome fusion or intercentromeric recombination.</title>
        <authorList>
            <person name="Coelho M.A."/>
            <person name="David-Palma M."/>
            <person name="Shea T."/>
            <person name="Bowers K."/>
            <person name="McGinley-Smith S."/>
            <person name="Mohammad A.W."/>
            <person name="Gnirke A."/>
            <person name="Yurkov A.M."/>
            <person name="Nowrousian M."/>
            <person name="Sun S."/>
            <person name="Cuomo C.A."/>
            <person name="Heitman J."/>
        </authorList>
    </citation>
    <scope>NUCLEOTIDE SEQUENCE [LARGE SCALE GENOMIC DNA]</scope>
    <source>
        <strain evidence="7 8">PYCC6329</strain>
    </source>
</reference>
<feature type="transmembrane region" description="Helical" evidence="6">
    <location>
        <begin position="366"/>
        <end position="387"/>
    </location>
</feature>
<dbReference type="AlphaFoldDB" id="A0AAX4KBR9"/>
<accession>A0AAX4KBR9</accession>
<feature type="transmembrane region" description="Helical" evidence="6">
    <location>
        <begin position="127"/>
        <end position="158"/>
    </location>
</feature>
<dbReference type="GeneID" id="91100245"/>
<dbReference type="Proteomes" id="UP001358614">
    <property type="component" value="Chromosome 1"/>
</dbReference>
<evidence type="ECO:0000256" key="2">
    <source>
        <dbReference type="ARBA" id="ARBA00022448"/>
    </source>
</evidence>
<keyword evidence="8" id="KW-1185">Reference proteome</keyword>
<organism evidence="7 8">
    <name type="scientific">Kwoniella europaea PYCC6329</name>
    <dbReference type="NCBI Taxonomy" id="1423913"/>
    <lineage>
        <taxon>Eukaryota</taxon>
        <taxon>Fungi</taxon>
        <taxon>Dikarya</taxon>
        <taxon>Basidiomycota</taxon>
        <taxon>Agaricomycotina</taxon>
        <taxon>Tremellomycetes</taxon>
        <taxon>Tremellales</taxon>
        <taxon>Cryptococcaceae</taxon>
        <taxon>Kwoniella</taxon>
    </lineage>
</organism>
<evidence type="ECO:0000256" key="6">
    <source>
        <dbReference type="SAM" id="Phobius"/>
    </source>
</evidence>
<keyword evidence="2" id="KW-0813">Transport</keyword>
<keyword evidence="5 6" id="KW-0472">Membrane</keyword>
<dbReference type="Pfam" id="PF07690">
    <property type="entry name" value="MFS_1"/>
    <property type="match status" value="1"/>
</dbReference>
<evidence type="ECO:0000256" key="5">
    <source>
        <dbReference type="ARBA" id="ARBA00023136"/>
    </source>
</evidence>
<gene>
    <name evidence="7" type="ORF">V865_001441</name>
</gene>
<evidence type="ECO:0000313" key="8">
    <source>
        <dbReference type="Proteomes" id="UP001358614"/>
    </source>
</evidence>
<dbReference type="GO" id="GO:0016020">
    <property type="term" value="C:membrane"/>
    <property type="evidence" value="ECO:0007669"/>
    <property type="project" value="UniProtKB-SubCell"/>
</dbReference>
<dbReference type="PANTHER" id="PTHR43791">
    <property type="entry name" value="PERMEASE-RELATED"/>
    <property type="match status" value="1"/>
</dbReference>
<dbReference type="PANTHER" id="PTHR43791:SF63">
    <property type="entry name" value="HIGH AFFINITY CYSTEINE TRANSPORTER"/>
    <property type="match status" value="1"/>
</dbReference>
<evidence type="ECO:0008006" key="9">
    <source>
        <dbReference type="Google" id="ProtNLM"/>
    </source>
</evidence>
<proteinExistence type="predicted"/>
<sequence>MHPDDKDLEISHIEGGLHTIDKKGDDAIVADTAAADYVDSSIIITEEENLRLRRKIYKHLLPVMCVAYITQSLDKGTLGSASIMGWQKDVGAVGQDYALTSTLLWVGIICGEPIVNQFVRKLPVAKVLGISIVIWSAWMTVVIALISFIAAVIVLVFLPDTPVQARWATKEEKVKYVERVRTNDQGIQQKVWRSDQAWEVLRDPLPWLLFGMMFIQSTVVGGLNTFNNLLIKNAFGFTTSQSLLLALPLAVFQVILYFLIGWLGTKTRQTVYCMVGYVMVNIAGSIVLITVAPTSKTKVGLLITFYLMQCCQATNPSMYAMLSRNVAGQTKKSVVYAIFFVGWAGGNALGPQLFQAKWASRYINSLYIHIGLYCAFIIDVLVMRWICVSRNKKRDALMQGQINAHAHAFEDKTDLQNIEFRYSY</sequence>
<evidence type="ECO:0000256" key="1">
    <source>
        <dbReference type="ARBA" id="ARBA00004141"/>
    </source>
</evidence>
<feature type="transmembrane region" description="Helical" evidence="6">
    <location>
        <begin position="334"/>
        <end position="354"/>
    </location>
</feature>
<comment type="subcellular location">
    <subcellularLocation>
        <location evidence="1">Membrane</location>
        <topology evidence="1">Multi-pass membrane protein</topology>
    </subcellularLocation>
</comment>
<name>A0AAX4KBR9_9TREE</name>
<dbReference type="InterPro" id="IPR011701">
    <property type="entry name" value="MFS"/>
</dbReference>
<evidence type="ECO:0000256" key="4">
    <source>
        <dbReference type="ARBA" id="ARBA00022989"/>
    </source>
</evidence>
<feature type="transmembrane region" description="Helical" evidence="6">
    <location>
        <begin position="207"/>
        <end position="231"/>
    </location>
</feature>
<dbReference type="GO" id="GO:0022857">
    <property type="term" value="F:transmembrane transporter activity"/>
    <property type="evidence" value="ECO:0007669"/>
    <property type="project" value="InterPro"/>
</dbReference>
<protein>
    <recommendedName>
        <fullName evidence="9">Major facilitator superfamily (MFS) profile domain-containing protein</fullName>
    </recommendedName>
</protein>
<dbReference type="EMBL" id="CP144089">
    <property type="protein sequence ID" value="WWD03389.1"/>
    <property type="molecule type" value="Genomic_DNA"/>
</dbReference>
<dbReference type="Gene3D" id="1.20.1250.20">
    <property type="entry name" value="MFS general substrate transporter like domains"/>
    <property type="match status" value="2"/>
</dbReference>
<evidence type="ECO:0000313" key="7">
    <source>
        <dbReference type="EMBL" id="WWD03389.1"/>
    </source>
</evidence>